<proteinExistence type="predicted"/>
<evidence type="ECO:0000313" key="1">
    <source>
        <dbReference type="EMBL" id="VWC34870.1"/>
    </source>
</evidence>
<evidence type="ECO:0000313" key="2">
    <source>
        <dbReference type="Proteomes" id="UP000494330"/>
    </source>
</evidence>
<protein>
    <submittedName>
        <fullName evidence="1">Uncharacterized protein</fullName>
    </submittedName>
</protein>
<gene>
    <name evidence="1" type="ORF">BPA30113_06517</name>
</gene>
<reference evidence="1 2" key="1">
    <citation type="submission" date="2019-09" db="EMBL/GenBank/DDBJ databases">
        <authorList>
            <person name="Depoorter E."/>
        </authorList>
    </citation>
    <scope>NUCLEOTIDE SEQUENCE [LARGE SCALE GENOMIC DNA]</scope>
    <source>
        <strain evidence="1">LMG 30113</strain>
    </source>
</reference>
<accession>A0A6P2RNW9</accession>
<dbReference type="Proteomes" id="UP000494330">
    <property type="component" value="Unassembled WGS sequence"/>
</dbReference>
<name>A0A6P2RNW9_9BURK</name>
<sequence>MIMNRICIHVNIADLSHKSGVFCRLQLLLSDDVDSVASRYKSVSECTPDIRWPRFPVSGVNIAVARGWASVARLHFCDRRLNQNDAQAGTSVMPTDS</sequence>
<dbReference type="AlphaFoldDB" id="A0A6P2RNW9"/>
<dbReference type="EMBL" id="CABVQD010000036">
    <property type="protein sequence ID" value="VWC34870.1"/>
    <property type="molecule type" value="Genomic_DNA"/>
</dbReference>
<organism evidence="1 2">
    <name type="scientific">Burkholderia paludis</name>
    <dbReference type="NCBI Taxonomy" id="1506587"/>
    <lineage>
        <taxon>Bacteria</taxon>
        <taxon>Pseudomonadati</taxon>
        <taxon>Pseudomonadota</taxon>
        <taxon>Betaproteobacteria</taxon>
        <taxon>Burkholderiales</taxon>
        <taxon>Burkholderiaceae</taxon>
        <taxon>Burkholderia</taxon>
        <taxon>Burkholderia cepacia complex</taxon>
    </lineage>
</organism>
<keyword evidence="2" id="KW-1185">Reference proteome</keyword>